<accession>A0ABM2YCP9</accession>
<dbReference type="EC" id="2.3.2.31" evidence="2"/>
<dbReference type="PROSITE" id="PS51873">
    <property type="entry name" value="TRIAD"/>
    <property type="match status" value="1"/>
</dbReference>
<dbReference type="CDD" id="cd20355">
    <property type="entry name" value="Rcat_RBR_RNF19"/>
    <property type="match status" value="1"/>
</dbReference>
<evidence type="ECO:0000256" key="4">
    <source>
        <dbReference type="ARBA" id="ARBA00022723"/>
    </source>
</evidence>
<protein>
    <recommendedName>
        <fullName evidence="2">RBR-type E3 ubiquitin transferase</fullName>
        <ecNumber evidence="2">2.3.2.31</ecNumber>
    </recommendedName>
</protein>
<evidence type="ECO:0000313" key="15">
    <source>
        <dbReference type="RefSeq" id="XP_040612518.1"/>
    </source>
</evidence>
<evidence type="ECO:0000256" key="9">
    <source>
        <dbReference type="PROSITE-ProRule" id="PRU00175"/>
    </source>
</evidence>
<evidence type="ECO:0000259" key="13">
    <source>
        <dbReference type="PROSITE" id="PS51873"/>
    </source>
</evidence>
<feature type="region of interest" description="Disordered" evidence="10">
    <location>
        <begin position="614"/>
        <end position="685"/>
    </location>
</feature>
<evidence type="ECO:0000256" key="10">
    <source>
        <dbReference type="SAM" id="MobiDB-lite"/>
    </source>
</evidence>
<dbReference type="RefSeq" id="XP_040612518.1">
    <property type="nucleotide sequence ID" value="XM_040756584.1"/>
</dbReference>
<evidence type="ECO:0000256" key="3">
    <source>
        <dbReference type="ARBA" id="ARBA00022679"/>
    </source>
</evidence>
<name>A0ABM2YCP9_MESAU</name>
<keyword evidence="7" id="KW-0833">Ubl conjugation pathway</keyword>
<dbReference type="GeneID" id="101844477"/>
<dbReference type="InterPro" id="IPR002867">
    <property type="entry name" value="IBR_dom"/>
</dbReference>
<dbReference type="Proteomes" id="UP000886700">
    <property type="component" value="Unplaced"/>
</dbReference>
<keyword evidence="6 9" id="KW-0863">Zinc-finger</keyword>
<feature type="compositionally biased region" description="Acidic residues" evidence="10">
    <location>
        <begin position="627"/>
        <end position="636"/>
    </location>
</feature>
<evidence type="ECO:0000256" key="1">
    <source>
        <dbReference type="ARBA" id="ARBA00001798"/>
    </source>
</evidence>
<dbReference type="Pfam" id="PF22191">
    <property type="entry name" value="IBR_1"/>
    <property type="match status" value="1"/>
</dbReference>
<evidence type="ECO:0000256" key="11">
    <source>
        <dbReference type="SAM" id="Phobius"/>
    </source>
</evidence>
<evidence type="ECO:0000256" key="5">
    <source>
        <dbReference type="ARBA" id="ARBA00022737"/>
    </source>
</evidence>
<dbReference type="Gene3D" id="1.20.120.1750">
    <property type="match status" value="1"/>
</dbReference>
<gene>
    <name evidence="15" type="primary">Rnf19b</name>
</gene>
<dbReference type="InterPro" id="IPR044066">
    <property type="entry name" value="TRIAD_supradom"/>
</dbReference>
<keyword evidence="3" id="KW-0808">Transferase</keyword>
<evidence type="ECO:0000256" key="7">
    <source>
        <dbReference type="ARBA" id="ARBA00022786"/>
    </source>
</evidence>
<dbReference type="SMART" id="SM00647">
    <property type="entry name" value="IBR"/>
    <property type="match status" value="2"/>
</dbReference>
<comment type="catalytic activity">
    <reaction evidence="1">
        <text>[E2 ubiquitin-conjugating enzyme]-S-ubiquitinyl-L-cysteine + [acceptor protein]-L-lysine = [E2 ubiquitin-conjugating enzyme]-L-cysteine + [acceptor protein]-N(6)-ubiquitinyl-L-lysine.</text>
        <dbReference type="EC" id="2.3.2.31"/>
    </reaction>
</comment>
<keyword evidence="11" id="KW-0472">Membrane</keyword>
<evidence type="ECO:0000256" key="2">
    <source>
        <dbReference type="ARBA" id="ARBA00012251"/>
    </source>
</evidence>
<keyword evidence="14" id="KW-1185">Reference proteome</keyword>
<keyword evidence="11" id="KW-1133">Transmembrane helix</keyword>
<dbReference type="Pfam" id="PF01485">
    <property type="entry name" value="IBR"/>
    <property type="match status" value="1"/>
</dbReference>
<keyword evidence="11" id="KW-0812">Transmembrane</keyword>
<dbReference type="InterPro" id="IPR001841">
    <property type="entry name" value="Znf_RING"/>
</dbReference>
<feature type="domain" description="RING-type" evidence="12">
    <location>
        <begin position="113"/>
        <end position="161"/>
    </location>
</feature>
<keyword evidence="5" id="KW-0677">Repeat</keyword>
<evidence type="ECO:0000256" key="6">
    <source>
        <dbReference type="ARBA" id="ARBA00022771"/>
    </source>
</evidence>
<keyword evidence="8" id="KW-0862">Zinc</keyword>
<dbReference type="SUPFAM" id="SSF57850">
    <property type="entry name" value="RING/U-box"/>
    <property type="match status" value="3"/>
</dbReference>
<feature type="domain" description="RING-type" evidence="13">
    <location>
        <begin position="109"/>
        <end position="330"/>
    </location>
</feature>
<feature type="region of interest" description="Disordered" evidence="10">
    <location>
        <begin position="1"/>
        <end position="75"/>
    </location>
</feature>
<sequence>MGSEKDSESPRSTSLPAAAPDPKCRSGGRRRRLTFHSVFSATARRRRARTKPQAEPPPPAAPPPPAPAPTEAQAPPMEALPAEPAIEAEAEAAAAGPEEDEVAEGGGAEEVECPLCLVRLPPERAPRLLSCPHRSCRDCLRHYLRLEISESRVPISCPECSERLNPHDIRLLLADPPLMHKYEEFMLRRYLASDPDCRWCPAPDCGYAVIAYGCASCPKLTCEREGCQTEFCYHCKQIWHPNQTCDMARQQRAQTLRVRTKHTSGLSYGQDSGPDDIKPCPRCSAYIIKMNDGSCNHMTCAVCGCEFCWLCMKEISDLHYLSPSGCTFWGKKPWSRKKKILWQLGTLIGAPVGISLIAGIAIPAMVIGIPVYVGRKIHSRYEGRKTSKHKRNLAITGGVTLSVIASPVIAAVSVGIGVPIMLAYVYGVVPISLCRGGGCGVSTANGKGVKIEFDEDDGPITVADAWRALKNPSIGESSIEGLTSVLSTSGSPTDGLSVMQGPYSETASFAALSGGTLSGGILSSGKGKYSRECNNMEIQVDIEAKPSHYQLVSGSSTEDSLHVHAQMAENEEEGNGGAGVDGGGSEEAPPCKHQSCEQKDCLASKTWDISLAQPESIRSDLESSDTQSDDVPDITSDECGSPRSHAAACPSTPRAHSAPSPSAHRTLAAPAEGQTVSKPEEDEVE</sequence>
<proteinExistence type="predicted"/>
<keyword evidence="4" id="KW-0479">Metal-binding</keyword>
<evidence type="ECO:0000259" key="12">
    <source>
        <dbReference type="PROSITE" id="PS50089"/>
    </source>
</evidence>
<dbReference type="InterPro" id="IPR031127">
    <property type="entry name" value="E3_UB_ligase_RBR"/>
</dbReference>
<dbReference type="PANTHER" id="PTHR11685">
    <property type="entry name" value="RBR FAMILY RING FINGER AND IBR DOMAIN-CONTAINING"/>
    <property type="match status" value="1"/>
</dbReference>
<dbReference type="InterPro" id="IPR013083">
    <property type="entry name" value="Znf_RING/FYVE/PHD"/>
</dbReference>
<organism evidence="14 15">
    <name type="scientific">Mesocricetus auratus</name>
    <name type="common">Golden hamster</name>
    <dbReference type="NCBI Taxonomy" id="10036"/>
    <lineage>
        <taxon>Eukaryota</taxon>
        <taxon>Metazoa</taxon>
        <taxon>Chordata</taxon>
        <taxon>Craniata</taxon>
        <taxon>Vertebrata</taxon>
        <taxon>Euteleostomi</taxon>
        <taxon>Mammalia</taxon>
        <taxon>Eutheria</taxon>
        <taxon>Euarchontoglires</taxon>
        <taxon>Glires</taxon>
        <taxon>Rodentia</taxon>
        <taxon>Myomorpha</taxon>
        <taxon>Muroidea</taxon>
        <taxon>Cricetidae</taxon>
        <taxon>Cricetinae</taxon>
        <taxon>Mesocricetus</taxon>
    </lineage>
</organism>
<feature type="transmembrane region" description="Helical" evidence="11">
    <location>
        <begin position="340"/>
        <end position="373"/>
    </location>
</feature>
<evidence type="ECO:0000256" key="8">
    <source>
        <dbReference type="ARBA" id="ARBA00022833"/>
    </source>
</evidence>
<dbReference type="SMART" id="SM00184">
    <property type="entry name" value="RING"/>
    <property type="match status" value="1"/>
</dbReference>
<feature type="transmembrane region" description="Helical" evidence="11">
    <location>
        <begin position="393"/>
        <end position="426"/>
    </location>
</feature>
<dbReference type="Gene3D" id="3.30.40.10">
    <property type="entry name" value="Zinc/RING finger domain, C3HC4 (zinc finger)"/>
    <property type="match status" value="1"/>
</dbReference>
<dbReference type="CDD" id="cd16776">
    <property type="entry name" value="RING-HC_RBR_RNF19B"/>
    <property type="match status" value="1"/>
</dbReference>
<evidence type="ECO:0000313" key="14">
    <source>
        <dbReference type="Proteomes" id="UP000886700"/>
    </source>
</evidence>
<feature type="region of interest" description="Disordered" evidence="10">
    <location>
        <begin position="567"/>
        <end position="593"/>
    </location>
</feature>
<feature type="compositionally biased region" description="Pro residues" evidence="10">
    <location>
        <begin position="54"/>
        <end position="68"/>
    </location>
</feature>
<feature type="compositionally biased region" description="Gly residues" evidence="10">
    <location>
        <begin position="575"/>
        <end position="585"/>
    </location>
</feature>
<dbReference type="Gene3D" id="2.20.25.20">
    <property type="match status" value="1"/>
</dbReference>
<reference evidence="15" key="1">
    <citation type="submission" date="2025-08" db="UniProtKB">
        <authorList>
            <consortium name="RefSeq"/>
        </authorList>
    </citation>
    <scope>IDENTIFICATION</scope>
    <source>
        <tissue evidence="15">Liver</tissue>
    </source>
</reference>
<dbReference type="PROSITE" id="PS50089">
    <property type="entry name" value="ZF_RING_2"/>
    <property type="match status" value="1"/>
</dbReference>